<dbReference type="Pfam" id="PF01381">
    <property type="entry name" value="HTH_3"/>
    <property type="match status" value="1"/>
</dbReference>
<dbReference type="InterPro" id="IPR001387">
    <property type="entry name" value="Cro/C1-type_HTH"/>
</dbReference>
<dbReference type="SMART" id="SM00530">
    <property type="entry name" value="HTH_XRE"/>
    <property type="match status" value="1"/>
</dbReference>
<dbReference type="AlphaFoldDB" id="A0A6M1PFC4"/>
<protein>
    <submittedName>
        <fullName evidence="2">Helix-turn-helix transcriptional regulator</fullName>
    </submittedName>
</protein>
<evidence type="ECO:0000259" key="1">
    <source>
        <dbReference type="PROSITE" id="PS50943"/>
    </source>
</evidence>
<dbReference type="Gene3D" id="1.10.260.40">
    <property type="entry name" value="lambda repressor-like DNA-binding domains"/>
    <property type="match status" value="1"/>
</dbReference>
<accession>A0A6M1PFC4</accession>
<sequence>MKIRVTPALERARKDAGLTQAELAEKAGVPQAAVSRFDRASQGNYANLIAIARALNVPVEALFIIEEVVD</sequence>
<dbReference type="GO" id="GO:0003677">
    <property type="term" value="F:DNA binding"/>
    <property type="evidence" value="ECO:0007669"/>
    <property type="project" value="InterPro"/>
</dbReference>
<evidence type="ECO:0000313" key="2">
    <source>
        <dbReference type="EMBL" id="NGM81212.1"/>
    </source>
</evidence>
<organism evidence="2 3">
    <name type="scientific">Paenibacillus apii</name>
    <dbReference type="NCBI Taxonomy" id="1850370"/>
    <lineage>
        <taxon>Bacteria</taxon>
        <taxon>Bacillati</taxon>
        <taxon>Bacillota</taxon>
        <taxon>Bacilli</taxon>
        <taxon>Bacillales</taxon>
        <taxon>Paenibacillaceae</taxon>
        <taxon>Paenibacillus</taxon>
    </lineage>
</organism>
<proteinExistence type="predicted"/>
<name>A0A6M1PFC4_9BACL</name>
<dbReference type="EMBL" id="JAAKGU010000001">
    <property type="protein sequence ID" value="NGM81212.1"/>
    <property type="molecule type" value="Genomic_DNA"/>
</dbReference>
<dbReference type="RefSeq" id="WP_165093809.1">
    <property type="nucleotide sequence ID" value="NZ_JAAKGU010000001.1"/>
</dbReference>
<reference evidence="2 3" key="1">
    <citation type="submission" date="2020-02" db="EMBL/GenBank/DDBJ databases">
        <authorList>
            <person name="Gao J."/>
            <person name="Sun J."/>
        </authorList>
    </citation>
    <scope>NUCLEOTIDE SEQUENCE [LARGE SCALE GENOMIC DNA]</scope>
    <source>
        <strain evidence="2 3">7124</strain>
    </source>
</reference>
<dbReference type="CDD" id="cd00093">
    <property type="entry name" value="HTH_XRE"/>
    <property type="match status" value="1"/>
</dbReference>
<dbReference type="SUPFAM" id="SSF47413">
    <property type="entry name" value="lambda repressor-like DNA-binding domains"/>
    <property type="match status" value="1"/>
</dbReference>
<dbReference type="Proteomes" id="UP000480151">
    <property type="component" value="Unassembled WGS sequence"/>
</dbReference>
<keyword evidence="3" id="KW-1185">Reference proteome</keyword>
<dbReference type="InterPro" id="IPR010982">
    <property type="entry name" value="Lambda_DNA-bd_dom_sf"/>
</dbReference>
<feature type="domain" description="HTH cro/C1-type" evidence="1">
    <location>
        <begin position="9"/>
        <end position="62"/>
    </location>
</feature>
<comment type="caution">
    <text evidence="2">The sequence shown here is derived from an EMBL/GenBank/DDBJ whole genome shotgun (WGS) entry which is preliminary data.</text>
</comment>
<evidence type="ECO:0000313" key="3">
    <source>
        <dbReference type="Proteomes" id="UP000480151"/>
    </source>
</evidence>
<gene>
    <name evidence="2" type="ORF">G5B47_02165</name>
</gene>
<dbReference type="PROSITE" id="PS50943">
    <property type="entry name" value="HTH_CROC1"/>
    <property type="match status" value="1"/>
</dbReference>